<keyword evidence="2" id="KW-0472">Membrane</keyword>
<evidence type="ECO:0000313" key="3">
    <source>
        <dbReference type="EMBL" id="TDD09391.1"/>
    </source>
</evidence>
<evidence type="ECO:0008006" key="5">
    <source>
        <dbReference type="Google" id="ProtNLM"/>
    </source>
</evidence>
<feature type="compositionally biased region" description="Polar residues" evidence="1">
    <location>
        <begin position="1"/>
        <end position="10"/>
    </location>
</feature>
<proteinExistence type="predicted"/>
<organism evidence="3 4">
    <name type="scientific">Nonomuraea deserti</name>
    <dbReference type="NCBI Taxonomy" id="1848322"/>
    <lineage>
        <taxon>Bacteria</taxon>
        <taxon>Bacillati</taxon>
        <taxon>Actinomycetota</taxon>
        <taxon>Actinomycetes</taxon>
        <taxon>Streptosporangiales</taxon>
        <taxon>Streptosporangiaceae</taxon>
        <taxon>Nonomuraea</taxon>
    </lineage>
</organism>
<keyword evidence="2" id="KW-1133">Transmembrane helix</keyword>
<sequence length="64" mass="6353">MTITPSPSESEPTRKSQTPKAGADTGAGGTMGPDGRLFILTGGALIVAAAGGGLLMRRRNAARG</sequence>
<gene>
    <name evidence="3" type="ORF">E1292_09945</name>
</gene>
<feature type="transmembrane region" description="Helical" evidence="2">
    <location>
        <begin position="37"/>
        <end position="56"/>
    </location>
</feature>
<name>A0A4R4VVK4_9ACTN</name>
<evidence type="ECO:0000256" key="1">
    <source>
        <dbReference type="SAM" id="MobiDB-lite"/>
    </source>
</evidence>
<dbReference type="RefSeq" id="WP_132594291.1">
    <property type="nucleotide sequence ID" value="NZ_SMKO01000017.1"/>
</dbReference>
<keyword evidence="2" id="KW-0812">Transmembrane</keyword>
<protein>
    <recommendedName>
        <fullName evidence="5">LPXTG cell wall anchor domain-containing protein</fullName>
    </recommendedName>
</protein>
<dbReference type="Proteomes" id="UP000295258">
    <property type="component" value="Unassembled WGS sequence"/>
</dbReference>
<keyword evidence="4" id="KW-1185">Reference proteome</keyword>
<evidence type="ECO:0000313" key="4">
    <source>
        <dbReference type="Proteomes" id="UP000295258"/>
    </source>
</evidence>
<accession>A0A4R4VVK4</accession>
<dbReference type="EMBL" id="SMKO01000017">
    <property type="protein sequence ID" value="TDD09391.1"/>
    <property type="molecule type" value="Genomic_DNA"/>
</dbReference>
<comment type="caution">
    <text evidence="3">The sequence shown here is derived from an EMBL/GenBank/DDBJ whole genome shotgun (WGS) entry which is preliminary data.</text>
</comment>
<evidence type="ECO:0000256" key="2">
    <source>
        <dbReference type="SAM" id="Phobius"/>
    </source>
</evidence>
<reference evidence="3 4" key="1">
    <citation type="submission" date="2019-03" db="EMBL/GenBank/DDBJ databases">
        <title>Draft genome sequences of novel Actinobacteria.</title>
        <authorList>
            <person name="Sahin N."/>
            <person name="Ay H."/>
            <person name="Saygin H."/>
        </authorList>
    </citation>
    <scope>NUCLEOTIDE SEQUENCE [LARGE SCALE GENOMIC DNA]</scope>
    <source>
        <strain evidence="3 4">KC310</strain>
    </source>
</reference>
<dbReference type="AlphaFoldDB" id="A0A4R4VVK4"/>
<feature type="region of interest" description="Disordered" evidence="1">
    <location>
        <begin position="1"/>
        <end position="34"/>
    </location>
</feature>